<evidence type="ECO:0000256" key="5">
    <source>
        <dbReference type="PROSITE-ProRule" id="PRU00335"/>
    </source>
</evidence>
<gene>
    <name evidence="7" type="ORF">C2R22_11760</name>
</gene>
<organism evidence="7 8">
    <name type="scientific">Salinigranum rubrum</name>
    <dbReference type="NCBI Taxonomy" id="755307"/>
    <lineage>
        <taxon>Archaea</taxon>
        <taxon>Methanobacteriati</taxon>
        <taxon>Methanobacteriota</taxon>
        <taxon>Stenosarchaea group</taxon>
        <taxon>Halobacteria</taxon>
        <taxon>Halobacteriales</taxon>
        <taxon>Haloferacaceae</taxon>
        <taxon>Salinigranum</taxon>
    </lineage>
</organism>
<dbReference type="Pfam" id="PF13977">
    <property type="entry name" value="TetR_C_6"/>
    <property type="match status" value="1"/>
</dbReference>
<dbReference type="Proteomes" id="UP000236584">
    <property type="component" value="Chromosome"/>
</dbReference>
<protein>
    <submittedName>
        <fullName evidence="7">TetR family transcriptional regulator</fullName>
    </submittedName>
</protein>
<dbReference type="InterPro" id="IPR009057">
    <property type="entry name" value="Homeodomain-like_sf"/>
</dbReference>
<keyword evidence="8" id="KW-1185">Reference proteome</keyword>
<proteinExistence type="predicted"/>
<evidence type="ECO:0000313" key="8">
    <source>
        <dbReference type="Proteomes" id="UP000236584"/>
    </source>
</evidence>
<feature type="DNA-binding region" description="H-T-H motif" evidence="5">
    <location>
        <begin position="26"/>
        <end position="45"/>
    </location>
</feature>
<accession>A0A2I8VK07</accession>
<reference evidence="7 8" key="1">
    <citation type="submission" date="2018-01" db="EMBL/GenBank/DDBJ databases">
        <title>Complete genome sequence of Salinigranum rubrum GX10T, an extremely halophilic archaeon isolated from a marine solar saltern.</title>
        <authorList>
            <person name="Han S."/>
        </authorList>
    </citation>
    <scope>NUCLEOTIDE SEQUENCE [LARGE SCALE GENOMIC DNA]</scope>
    <source>
        <strain evidence="7 8">GX10</strain>
    </source>
</reference>
<dbReference type="InterPro" id="IPR001647">
    <property type="entry name" value="HTH_TetR"/>
</dbReference>
<evidence type="ECO:0000256" key="1">
    <source>
        <dbReference type="ARBA" id="ARBA00022491"/>
    </source>
</evidence>
<dbReference type="GeneID" id="35592777"/>
<evidence type="ECO:0000313" key="7">
    <source>
        <dbReference type="EMBL" id="AUV82234.1"/>
    </source>
</evidence>
<dbReference type="SUPFAM" id="SSF48498">
    <property type="entry name" value="Tetracyclin repressor-like, C-terminal domain"/>
    <property type="match status" value="1"/>
</dbReference>
<keyword evidence="2" id="KW-0805">Transcription regulation</keyword>
<dbReference type="GO" id="GO:0003700">
    <property type="term" value="F:DNA-binding transcription factor activity"/>
    <property type="evidence" value="ECO:0007669"/>
    <property type="project" value="TreeGrafter"/>
</dbReference>
<dbReference type="InterPro" id="IPR039538">
    <property type="entry name" value="BetI_C"/>
</dbReference>
<evidence type="ECO:0000256" key="4">
    <source>
        <dbReference type="ARBA" id="ARBA00023163"/>
    </source>
</evidence>
<dbReference type="PROSITE" id="PS50977">
    <property type="entry name" value="HTH_TETR_2"/>
    <property type="match status" value="1"/>
</dbReference>
<dbReference type="OrthoDB" id="135877at2157"/>
<feature type="domain" description="HTH tetR-type" evidence="6">
    <location>
        <begin position="3"/>
        <end position="63"/>
    </location>
</feature>
<evidence type="ECO:0000256" key="3">
    <source>
        <dbReference type="ARBA" id="ARBA00023125"/>
    </source>
</evidence>
<dbReference type="KEGG" id="srub:C2R22_11760"/>
<evidence type="ECO:0000256" key="2">
    <source>
        <dbReference type="ARBA" id="ARBA00023015"/>
    </source>
</evidence>
<keyword evidence="4" id="KW-0804">Transcription</keyword>
<dbReference type="RefSeq" id="WP_103425923.1">
    <property type="nucleotide sequence ID" value="NZ_CP026309.1"/>
</dbReference>
<dbReference type="InterPro" id="IPR050109">
    <property type="entry name" value="HTH-type_TetR-like_transc_reg"/>
</dbReference>
<dbReference type="SUPFAM" id="SSF46689">
    <property type="entry name" value="Homeodomain-like"/>
    <property type="match status" value="1"/>
</dbReference>
<dbReference type="Pfam" id="PF00440">
    <property type="entry name" value="TetR_N"/>
    <property type="match status" value="1"/>
</dbReference>
<dbReference type="PANTHER" id="PTHR30055:SF234">
    <property type="entry name" value="HTH-TYPE TRANSCRIPTIONAL REGULATOR BETI"/>
    <property type="match status" value="1"/>
</dbReference>
<dbReference type="Gene3D" id="1.10.357.10">
    <property type="entry name" value="Tetracycline Repressor, domain 2"/>
    <property type="match status" value="1"/>
</dbReference>
<dbReference type="AlphaFoldDB" id="A0A2I8VK07"/>
<dbReference type="EMBL" id="CP026309">
    <property type="protein sequence ID" value="AUV82234.1"/>
    <property type="molecule type" value="Genomic_DNA"/>
</dbReference>
<name>A0A2I8VK07_9EURY</name>
<evidence type="ECO:0000259" key="6">
    <source>
        <dbReference type="PROSITE" id="PS50977"/>
    </source>
</evidence>
<sequence>MSDEPRETVVRATCRALCAHGYANLTMQDIADETDLSKAALHYHYDTKRDLLTTFLDSLASWYEGRLDELPGADAAERLHALFDECLSAEDDEADYPAFHTAMLEVKAQAPYEEAYRERLTAVDDVVRSRIETLIETGIEEGVFRDVDPEATASFVVDVIVGAYTRNVAVGHPLEETRALLDAYVDDHLMAQGREGGEGDPRREAAE</sequence>
<dbReference type="InterPro" id="IPR036271">
    <property type="entry name" value="Tet_transcr_reg_TetR-rel_C_sf"/>
</dbReference>
<keyword evidence="3 5" id="KW-0238">DNA-binding</keyword>
<dbReference type="PANTHER" id="PTHR30055">
    <property type="entry name" value="HTH-TYPE TRANSCRIPTIONAL REGULATOR RUTR"/>
    <property type="match status" value="1"/>
</dbReference>
<keyword evidence="1" id="KW-0678">Repressor</keyword>
<dbReference type="GO" id="GO:0000976">
    <property type="term" value="F:transcription cis-regulatory region binding"/>
    <property type="evidence" value="ECO:0007669"/>
    <property type="project" value="TreeGrafter"/>
</dbReference>